<name>A0ABX1S958_9PSEU</name>
<feature type="transmembrane region" description="Helical" evidence="2">
    <location>
        <begin position="15"/>
        <end position="37"/>
    </location>
</feature>
<keyword evidence="2" id="KW-0472">Membrane</keyword>
<evidence type="ECO:0000259" key="3">
    <source>
        <dbReference type="Pfam" id="PF13399"/>
    </source>
</evidence>
<dbReference type="Pfam" id="PF13399">
    <property type="entry name" value="LytR_C"/>
    <property type="match status" value="1"/>
</dbReference>
<organism evidence="4 5">
    <name type="scientific">Pseudonocardia acidicola</name>
    <dbReference type="NCBI Taxonomy" id="2724939"/>
    <lineage>
        <taxon>Bacteria</taxon>
        <taxon>Bacillati</taxon>
        <taxon>Actinomycetota</taxon>
        <taxon>Actinomycetes</taxon>
        <taxon>Pseudonocardiales</taxon>
        <taxon>Pseudonocardiaceae</taxon>
        <taxon>Pseudonocardia</taxon>
    </lineage>
</organism>
<accession>A0ABX1S958</accession>
<dbReference type="RefSeq" id="WP_169381525.1">
    <property type="nucleotide sequence ID" value="NZ_JAAXLA010000018.1"/>
</dbReference>
<dbReference type="InterPro" id="IPR027381">
    <property type="entry name" value="LytR/CpsA/Psr_C"/>
</dbReference>
<dbReference type="EMBL" id="JAAXLA010000018">
    <property type="protein sequence ID" value="NMH98094.1"/>
    <property type="molecule type" value="Genomic_DNA"/>
</dbReference>
<keyword evidence="2" id="KW-1133">Transmembrane helix</keyword>
<feature type="compositionally biased region" description="Pro residues" evidence="1">
    <location>
        <begin position="92"/>
        <end position="105"/>
    </location>
</feature>
<proteinExistence type="predicted"/>
<feature type="domain" description="LytR/CpsA/Psr regulator C-terminal" evidence="3">
    <location>
        <begin position="122"/>
        <end position="211"/>
    </location>
</feature>
<evidence type="ECO:0000313" key="4">
    <source>
        <dbReference type="EMBL" id="NMH98094.1"/>
    </source>
</evidence>
<evidence type="ECO:0000313" key="5">
    <source>
        <dbReference type="Proteomes" id="UP000820669"/>
    </source>
</evidence>
<evidence type="ECO:0000256" key="2">
    <source>
        <dbReference type="SAM" id="Phobius"/>
    </source>
</evidence>
<comment type="caution">
    <text evidence="4">The sequence shown here is derived from an EMBL/GenBank/DDBJ whole genome shotgun (WGS) entry which is preliminary data.</text>
</comment>
<feature type="compositionally biased region" description="Low complexity" evidence="1">
    <location>
        <begin position="79"/>
        <end position="91"/>
    </location>
</feature>
<feature type="region of interest" description="Disordered" evidence="1">
    <location>
        <begin position="56"/>
        <end position="112"/>
    </location>
</feature>
<reference evidence="4 5" key="1">
    <citation type="submission" date="2020-04" db="EMBL/GenBank/DDBJ databases">
        <authorList>
            <person name="Klaysubun C."/>
            <person name="Duangmal K."/>
            <person name="Lipun K."/>
        </authorList>
    </citation>
    <scope>NUCLEOTIDE SEQUENCE [LARGE SCALE GENOMIC DNA]</scope>
    <source>
        <strain evidence="4 5">K10HN5</strain>
    </source>
</reference>
<keyword evidence="2" id="KW-0812">Transmembrane</keyword>
<feature type="compositionally biased region" description="Low complexity" evidence="1">
    <location>
        <begin position="56"/>
        <end position="72"/>
    </location>
</feature>
<dbReference type="Proteomes" id="UP000820669">
    <property type="component" value="Unassembled WGS sequence"/>
</dbReference>
<protein>
    <submittedName>
        <fullName evidence="4">LytR C-terminal domain-containing protein</fullName>
    </submittedName>
</protein>
<keyword evidence="5" id="KW-1185">Reference proteome</keyword>
<sequence>MTAPASPGGSSPLRIGGFALLGLGVVAAVIGFATLAVSGTGGSAAAAPSQTATASASAPAATPSPGPSADGSVPLPHFGSSPTSATTEPTIATPPPAPAPAPAPVPAAGSVGGGGGAAVARVPLRVYNNGTIHGLAAQAAQDFRNSGWTVTAEGNYPSGIISTSTVYYRPGTDEQAAAQLLGSQFGLRVEPRFAGLDDASPGLIVIVTNDYQRR</sequence>
<dbReference type="Gene3D" id="3.30.70.2390">
    <property type="match status" value="1"/>
</dbReference>
<evidence type="ECO:0000256" key="1">
    <source>
        <dbReference type="SAM" id="MobiDB-lite"/>
    </source>
</evidence>
<gene>
    <name evidence="4" type="ORF">HF526_12335</name>
</gene>